<protein>
    <recommendedName>
        <fullName evidence="3">Membrane protein insertase YidC</fullName>
    </recommendedName>
    <alternativeName>
        <fullName evidence="11">Foldase YidC</fullName>
    </alternativeName>
    <alternativeName>
        <fullName evidence="10">Membrane integrase YidC</fullName>
    </alternativeName>
    <alternativeName>
        <fullName evidence="9">Membrane protein YidC</fullName>
    </alternativeName>
</protein>
<evidence type="ECO:0000256" key="9">
    <source>
        <dbReference type="ARBA" id="ARBA00031538"/>
    </source>
</evidence>
<dbReference type="Pfam" id="PF02096">
    <property type="entry name" value="60KD_IMP"/>
    <property type="match status" value="1"/>
</dbReference>
<dbReference type="GO" id="GO:0032977">
    <property type="term" value="F:membrane insertase activity"/>
    <property type="evidence" value="ECO:0007669"/>
    <property type="project" value="InterPro"/>
</dbReference>
<evidence type="ECO:0000256" key="7">
    <source>
        <dbReference type="ARBA" id="ARBA00025034"/>
    </source>
</evidence>
<feature type="transmembrane region" description="Helical" evidence="13">
    <location>
        <begin position="146"/>
        <end position="174"/>
    </location>
</feature>
<reference evidence="15 16" key="1">
    <citation type="submission" date="2018-09" db="EMBL/GenBank/DDBJ databases">
        <title>YIM 75507 draft genome.</title>
        <authorList>
            <person name="Tang S."/>
            <person name="Feng Y."/>
        </authorList>
    </citation>
    <scope>NUCLEOTIDE SEQUENCE [LARGE SCALE GENOMIC DNA]</scope>
    <source>
        <strain evidence="15 16">YIM 75507</strain>
    </source>
</reference>
<keyword evidence="5 13" id="KW-1133">Transmembrane helix</keyword>
<comment type="subunit">
    <text evidence="8">Interacts with the Sec translocase complex via SecD. Specifically interacts with transmembrane segments of nascent integral membrane proteins during membrane integration.</text>
</comment>
<evidence type="ECO:0000256" key="6">
    <source>
        <dbReference type="ARBA" id="ARBA00023136"/>
    </source>
</evidence>
<evidence type="ECO:0000256" key="10">
    <source>
        <dbReference type="ARBA" id="ARBA00033245"/>
    </source>
</evidence>
<evidence type="ECO:0000256" key="1">
    <source>
        <dbReference type="ARBA" id="ARBA00004141"/>
    </source>
</evidence>
<feature type="domain" description="Membrane insertase YidC/Oxa/ALB C-terminal" evidence="14">
    <location>
        <begin position="35"/>
        <end position="238"/>
    </location>
</feature>
<keyword evidence="6 13" id="KW-0472">Membrane</keyword>
<organism evidence="15 16">
    <name type="scientific">Bailinhaonella thermotolerans</name>
    <dbReference type="NCBI Taxonomy" id="1070861"/>
    <lineage>
        <taxon>Bacteria</taxon>
        <taxon>Bacillati</taxon>
        <taxon>Actinomycetota</taxon>
        <taxon>Actinomycetes</taxon>
        <taxon>Streptosporangiales</taxon>
        <taxon>Streptosporangiaceae</taxon>
        <taxon>Bailinhaonella</taxon>
    </lineage>
</organism>
<dbReference type="AlphaFoldDB" id="A0A3A4BA34"/>
<evidence type="ECO:0000256" key="3">
    <source>
        <dbReference type="ARBA" id="ARBA00015325"/>
    </source>
</evidence>
<evidence type="ECO:0000313" key="15">
    <source>
        <dbReference type="EMBL" id="RJL34594.1"/>
    </source>
</evidence>
<gene>
    <name evidence="15" type="primary">yidC</name>
    <name evidence="15" type="ORF">D5H75_05765</name>
</gene>
<dbReference type="Proteomes" id="UP000265768">
    <property type="component" value="Unassembled WGS sequence"/>
</dbReference>
<evidence type="ECO:0000256" key="4">
    <source>
        <dbReference type="ARBA" id="ARBA00022692"/>
    </source>
</evidence>
<feature type="transmembrane region" description="Helical" evidence="13">
    <location>
        <begin position="33"/>
        <end position="55"/>
    </location>
</feature>
<accession>A0A3A4BA34</accession>
<evidence type="ECO:0000256" key="5">
    <source>
        <dbReference type="ARBA" id="ARBA00022989"/>
    </source>
</evidence>
<sequence length="246" mass="25829">MPGPALLDAPVTLVHDLVAALTGAVAPVAGEHAAALAIVLFVAALRLLLLPLGFAQARGEAARRRLMPETERLRRRHRADQDRLRRELAALYAKENATPFAGCLPALVQAPVFMVVYRLFIAPVIGGHPNALLAHQFLGVPLGQHVTTVVAAGSAGPILVFAALFALLAAVAWWSSRQARAHAAVPAPAPEGSPQAYAARLAPLLPYGMLLVAAVVPLAAAFYLLLNTAWTTAERAVLRSRLAAAA</sequence>
<keyword evidence="16" id="KW-1185">Reference proteome</keyword>
<dbReference type="NCBIfam" id="TIGR03592">
    <property type="entry name" value="yidC_oxa1_cterm"/>
    <property type="match status" value="1"/>
</dbReference>
<dbReference type="EMBL" id="QZEY01000002">
    <property type="protein sequence ID" value="RJL34594.1"/>
    <property type="molecule type" value="Genomic_DNA"/>
</dbReference>
<dbReference type="PANTHER" id="PTHR12428">
    <property type="entry name" value="OXA1"/>
    <property type="match status" value="1"/>
</dbReference>
<dbReference type="InterPro" id="IPR028055">
    <property type="entry name" value="YidC/Oxa/ALB_C"/>
</dbReference>
<dbReference type="InterPro" id="IPR001708">
    <property type="entry name" value="YidC/ALB3/OXA1/COX18"/>
</dbReference>
<dbReference type="GO" id="GO:0051205">
    <property type="term" value="P:protein insertion into membrane"/>
    <property type="evidence" value="ECO:0007669"/>
    <property type="project" value="TreeGrafter"/>
</dbReference>
<keyword evidence="4 12" id="KW-0812">Transmembrane</keyword>
<evidence type="ECO:0000259" key="14">
    <source>
        <dbReference type="Pfam" id="PF02096"/>
    </source>
</evidence>
<evidence type="ECO:0000256" key="2">
    <source>
        <dbReference type="ARBA" id="ARBA00010527"/>
    </source>
</evidence>
<comment type="caution">
    <text evidence="15">The sequence shown here is derived from an EMBL/GenBank/DDBJ whole genome shotgun (WGS) entry which is preliminary data.</text>
</comment>
<proteinExistence type="inferred from homology"/>
<dbReference type="GO" id="GO:0005886">
    <property type="term" value="C:plasma membrane"/>
    <property type="evidence" value="ECO:0007669"/>
    <property type="project" value="TreeGrafter"/>
</dbReference>
<dbReference type="PANTHER" id="PTHR12428:SF65">
    <property type="entry name" value="CYTOCHROME C OXIDASE ASSEMBLY PROTEIN COX18, MITOCHONDRIAL"/>
    <property type="match status" value="1"/>
</dbReference>
<evidence type="ECO:0000313" key="16">
    <source>
        <dbReference type="Proteomes" id="UP000265768"/>
    </source>
</evidence>
<evidence type="ECO:0000256" key="13">
    <source>
        <dbReference type="SAM" id="Phobius"/>
    </source>
</evidence>
<evidence type="ECO:0000256" key="8">
    <source>
        <dbReference type="ARBA" id="ARBA00026028"/>
    </source>
</evidence>
<dbReference type="OrthoDB" id="9780552at2"/>
<comment type="subcellular location">
    <subcellularLocation>
        <location evidence="1 12">Membrane</location>
        <topology evidence="1 12">Multi-pass membrane protein</topology>
    </subcellularLocation>
</comment>
<evidence type="ECO:0000256" key="12">
    <source>
        <dbReference type="RuleBase" id="RU003945"/>
    </source>
</evidence>
<feature type="transmembrane region" description="Helical" evidence="13">
    <location>
        <begin position="204"/>
        <end position="226"/>
    </location>
</feature>
<evidence type="ECO:0000256" key="11">
    <source>
        <dbReference type="ARBA" id="ARBA00033342"/>
    </source>
</evidence>
<dbReference type="RefSeq" id="WP_119925895.1">
    <property type="nucleotide sequence ID" value="NZ_QZEY01000002.1"/>
</dbReference>
<feature type="transmembrane region" description="Helical" evidence="13">
    <location>
        <begin position="104"/>
        <end position="126"/>
    </location>
</feature>
<comment type="similarity">
    <text evidence="2">Belongs to the OXA1/ALB3/YidC family. Type 1 subfamily.</text>
</comment>
<comment type="function">
    <text evidence="7">Required for the insertion and/or proper folding and/or complex formation of integral membrane proteins into the membrane. Involved in integration of membrane proteins that insert both dependently and independently of the Sec translocase complex, as well as at least some lipoproteins. Aids folding of multispanning membrane proteins.</text>
</comment>
<name>A0A3A4BA34_9ACTN</name>